<dbReference type="CDD" id="cd01650">
    <property type="entry name" value="RT_nLTR_like"/>
    <property type="match status" value="1"/>
</dbReference>
<dbReference type="Proteomes" id="UP000280834">
    <property type="component" value="Unassembled WGS sequence"/>
</dbReference>
<keyword evidence="3" id="KW-1185">Reference proteome</keyword>
<evidence type="ECO:0000259" key="1">
    <source>
        <dbReference type="PROSITE" id="PS50878"/>
    </source>
</evidence>
<name>A0A0R3QIP3_9BILA</name>
<feature type="domain" description="Reverse transcriptase" evidence="1">
    <location>
        <begin position="1"/>
        <end position="215"/>
    </location>
</feature>
<protein>
    <submittedName>
        <fullName evidence="4">Reverse transcriptase domain-containing protein</fullName>
    </submittedName>
</protein>
<reference evidence="2 3" key="2">
    <citation type="submission" date="2018-11" db="EMBL/GenBank/DDBJ databases">
        <authorList>
            <consortium name="Pathogen Informatics"/>
        </authorList>
    </citation>
    <scope>NUCLEOTIDE SEQUENCE [LARGE SCALE GENOMIC DNA]</scope>
</reference>
<dbReference type="EMBL" id="UZAG01005986">
    <property type="protein sequence ID" value="VDO18177.1"/>
    <property type="molecule type" value="Genomic_DNA"/>
</dbReference>
<dbReference type="AlphaFoldDB" id="A0A0R3QIP3"/>
<organism evidence="4">
    <name type="scientific">Brugia timori</name>
    <dbReference type="NCBI Taxonomy" id="42155"/>
    <lineage>
        <taxon>Eukaryota</taxon>
        <taxon>Metazoa</taxon>
        <taxon>Ecdysozoa</taxon>
        <taxon>Nematoda</taxon>
        <taxon>Chromadorea</taxon>
        <taxon>Rhabditida</taxon>
        <taxon>Spirurina</taxon>
        <taxon>Spiruromorpha</taxon>
        <taxon>Filarioidea</taxon>
        <taxon>Onchocercidae</taxon>
        <taxon>Brugia</taxon>
    </lineage>
</organism>
<proteinExistence type="predicted"/>
<dbReference type="InterPro" id="IPR000477">
    <property type="entry name" value="RT_dom"/>
</dbReference>
<dbReference type="STRING" id="42155.A0A0R3QIP3"/>
<evidence type="ECO:0000313" key="4">
    <source>
        <dbReference type="WBParaSite" id="BTMF_0000628301-mRNA-1"/>
    </source>
</evidence>
<dbReference type="InterPro" id="IPR043502">
    <property type="entry name" value="DNA/RNA_pol_sf"/>
</dbReference>
<dbReference type="WBParaSite" id="BTMF_0000628301-mRNA-1">
    <property type="protein sequence ID" value="BTMF_0000628301-mRNA-1"/>
    <property type="gene ID" value="BTMF_0000628301"/>
</dbReference>
<dbReference type="Pfam" id="PF00078">
    <property type="entry name" value="RVT_1"/>
    <property type="match status" value="1"/>
</dbReference>
<gene>
    <name evidence="2" type="ORF">BTMF_LOCUS5523</name>
</gene>
<accession>A0A0R3QIP3</accession>
<evidence type="ECO:0000313" key="2">
    <source>
        <dbReference type="EMBL" id="VDO18177.1"/>
    </source>
</evidence>
<reference evidence="4" key="1">
    <citation type="submission" date="2017-02" db="UniProtKB">
        <authorList>
            <consortium name="WormBaseParasite"/>
        </authorList>
    </citation>
    <scope>IDENTIFICATION</scope>
</reference>
<evidence type="ECO:0000313" key="3">
    <source>
        <dbReference type="Proteomes" id="UP000280834"/>
    </source>
</evidence>
<dbReference type="PROSITE" id="PS50878">
    <property type="entry name" value="RT_POL"/>
    <property type="match status" value="1"/>
</dbReference>
<dbReference type="PANTHER" id="PTHR47027:SF20">
    <property type="entry name" value="REVERSE TRANSCRIPTASE-LIKE PROTEIN WITH RNA-DIRECTED DNA POLYMERASE DOMAIN"/>
    <property type="match status" value="1"/>
</dbReference>
<sequence length="308" mass="35409">MYNQLDVNQGQEQAGFRKGRSTIDQIFIINQLLEKSNEYKLPLYILLIDFQKAFDSVHLSYLWNALNEQGIQAKYIKILRNIYKIAEGRVKTDKVGQKFRIKKGVKQGDPLSPNLFNCILESVFRKLNWGERGVEVDGVKLSNLRFADDVALIAQNKEEIQQMAEELKVAGQEAGLLINTKKTVLLSNNMEETRIILNGEEVARSDEAIYLGQIIAVSDSLEREVKRRKAKAWGSYWRLKNVFKGKFSQDLKKKIFESCVLPVLTYGAQSWALTERQLLGLARTQIAMERSMIGVRKKDRVRHQEVEN</sequence>
<dbReference type="SUPFAM" id="SSF56672">
    <property type="entry name" value="DNA/RNA polymerases"/>
    <property type="match status" value="1"/>
</dbReference>
<dbReference type="PANTHER" id="PTHR47027">
    <property type="entry name" value="REVERSE TRANSCRIPTASE DOMAIN-CONTAINING PROTEIN"/>
    <property type="match status" value="1"/>
</dbReference>